<evidence type="ECO:0000256" key="2">
    <source>
        <dbReference type="ARBA" id="ARBA00023136"/>
    </source>
</evidence>
<reference evidence="7" key="1">
    <citation type="journal article" name="BMC Genomics">
        <title>Long-read sequencing and de novo genome assembly of marine medaka (Oryzias melastigma).</title>
        <authorList>
            <person name="Liang P."/>
            <person name="Saqib H.S.A."/>
            <person name="Ni X."/>
            <person name="Shen Y."/>
        </authorList>
    </citation>
    <scope>NUCLEOTIDE SEQUENCE</scope>
    <source>
        <strain evidence="7">Bigg-433</strain>
    </source>
</reference>
<accession>A0A834FDH1</accession>
<dbReference type="InterPro" id="IPR007110">
    <property type="entry name" value="Ig-like_dom"/>
</dbReference>
<keyword evidence="5" id="KW-0732">Signal</keyword>
<dbReference type="GO" id="GO:0005102">
    <property type="term" value="F:signaling receptor binding"/>
    <property type="evidence" value="ECO:0007669"/>
    <property type="project" value="TreeGrafter"/>
</dbReference>
<evidence type="ECO:0000259" key="6">
    <source>
        <dbReference type="PROSITE" id="PS50835"/>
    </source>
</evidence>
<dbReference type="InterPro" id="IPR013783">
    <property type="entry name" value="Ig-like_fold"/>
</dbReference>
<protein>
    <recommendedName>
        <fullName evidence="6">Ig-like domain-containing protein</fullName>
    </recommendedName>
</protein>
<feature type="chain" id="PRO_5032727581" description="Ig-like domain-containing protein" evidence="5">
    <location>
        <begin position="19"/>
        <end position="188"/>
    </location>
</feature>
<dbReference type="PANTHER" id="PTHR24100:SF155">
    <property type="entry name" value="CD276 ANTIGEN"/>
    <property type="match status" value="1"/>
</dbReference>
<dbReference type="InterPro" id="IPR013106">
    <property type="entry name" value="Ig_V-set"/>
</dbReference>
<dbReference type="SUPFAM" id="SSF48726">
    <property type="entry name" value="Immunoglobulin"/>
    <property type="match status" value="1"/>
</dbReference>
<evidence type="ECO:0000256" key="3">
    <source>
        <dbReference type="ARBA" id="ARBA00023319"/>
    </source>
</evidence>
<dbReference type="AlphaFoldDB" id="A0A834FDH1"/>
<proteinExistence type="predicted"/>
<dbReference type="GO" id="GO:0009897">
    <property type="term" value="C:external side of plasma membrane"/>
    <property type="evidence" value="ECO:0007669"/>
    <property type="project" value="TreeGrafter"/>
</dbReference>
<evidence type="ECO:0000256" key="4">
    <source>
        <dbReference type="SAM" id="Phobius"/>
    </source>
</evidence>
<comment type="caution">
    <text evidence="7">The sequence shown here is derived from an EMBL/GenBank/DDBJ whole genome shotgun (WGS) entry which is preliminary data.</text>
</comment>
<dbReference type="InterPro" id="IPR050504">
    <property type="entry name" value="IgSF_BTN/MOG"/>
</dbReference>
<dbReference type="PANTHER" id="PTHR24100">
    <property type="entry name" value="BUTYROPHILIN"/>
    <property type="match status" value="1"/>
</dbReference>
<keyword evidence="2 4" id="KW-0472">Membrane</keyword>
<comment type="subcellular location">
    <subcellularLocation>
        <location evidence="1">Membrane</location>
    </subcellularLocation>
</comment>
<evidence type="ECO:0000313" key="7">
    <source>
        <dbReference type="EMBL" id="KAF6730304.1"/>
    </source>
</evidence>
<name>A0A834FDH1_ORYME</name>
<dbReference type="GO" id="GO:0050852">
    <property type="term" value="P:T cell receptor signaling pathway"/>
    <property type="evidence" value="ECO:0007669"/>
    <property type="project" value="TreeGrafter"/>
</dbReference>
<keyword evidence="4" id="KW-1133">Transmembrane helix</keyword>
<dbReference type="InterPro" id="IPR036179">
    <property type="entry name" value="Ig-like_dom_sf"/>
</dbReference>
<feature type="domain" description="Ig-like" evidence="6">
    <location>
        <begin position="20"/>
        <end position="117"/>
    </location>
</feature>
<organism evidence="7 8">
    <name type="scientific">Oryzias melastigma</name>
    <name type="common">Marine medaka</name>
    <dbReference type="NCBI Taxonomy" id="30732"/>
    <lineage>
        <taxon>Eukaryota</taxon>
        <taxon>Metazoa</taxon>
        <taxon>Chordata</taxon>
        <taxon>Craniata</taxon>
        <taxon>Vertebrata</taxon>
        <taxon>Euteleostomi</taxon>
        <taxon>Actinopterygii</taxon>
        <taxon>Neopterygii</taxon>
        <taxon>Teleostei</taxon>
        <taxon>Neoteleostei</taxon>
        <taxon>Acanthomorphata</taxon>
        <taxon>Ovalentaria</taxon>
        <taxon>Atherinomorphae</taxon>
        <taxon>Beloniformes</taxon>
        <taxon>Adrianichthyidae</taxon>
        <taxon>Oryziinae</taxon>
        <taxon>Oryzias</taxon>
    </lineage>
</organism>
<dbReference type="Pfam" id="PF07686">
    <property type="entry name" value="V-set"/>
    <property type="match status" value="1"/>
</dbReference>
<evidence type="ECO:0000256" key="1">
    <source>
        <dbReference type="ARBA" id="ARBA00004370"/>
    </source>
</evidence>
<gene>
    <name evidence="7" type="ORF">FQA47_018793</name>
</gene>
<dbReference type="Gene3D" id="2.60.40.10">
    <property type="entry name" value="Immunoglobulins"/>
    <property type="match status" value="1"/>
</dbReference>
<keyword evidence="4" id="KW-0812">Transmembrane</keyword>
<keyword evidence="3" id="KW-0393">Immunoglobulin domain</keyword>
<evidence type="ECO:0000256" key="5">
    <source>
        <dbReference type="SAM" id="SignalP"/>
    </source>
</evidence>
<dbReference type="PROSITE" id="PS50835">
    <property type="entry name" value="IG_LIKE"/>
    <property type="match status" value="1"/>
</dbReference>
<dbReference type="GO" id="GO:0001817">
    <property type="term" value="P:regulation of cytokine production"/>
    <property type="evidence" value="ECO:0007669"/>
    <property type="project" value="TreeGrafter"/>
</dbReference>
<dbReference type="Proteomes" id="UP000646548">
    <property type="component" value="Unassembled WGS sequence"/>
</dbReference>
<sequence length="188" mass="21374">MENFYIFLGMVVVSLVSGNPTVEVSSCPGGSVLLSCSCKMRDLSEPFRWQMANNKEPVSVLREGEENLTEDFKGRVESFYKENPSNCSILLKNVTYIHHGIYTCYYRSGTFIYTSVNLHVYGATNDTQPTNCSSPVDYIISPTANKEMHWLISIPIMLGLLLLFLFLYRKVQGRANERQRAQIHRSVV</sequence>
<dbReference type="EMBL" id="WKFB01000239">
    <property type="protein sequence ID" value="KAF6730304.1"/>
    <property type="molecule type" value="Genomic_DNA"/>
</dbReference>
<feature type="signal peptide" evidence="5">
    <location>
        <begin position="1"/>
        <end position="18"/>
    </location>
</feature>
<feature type="transmembrane region" description="Helical" evidence="4">
    <location>
        <begin position="148"/>
        <end position="168"/>
    </location>
</feature>
<evidence type="ECO:0000313" key="8">
    <source>
        <dbReference type="Proteomes" id="UP000646548"/>
    </source>
</evidence>